<gene>
    <name evidence="1" type="primary">WBGene00272929</name>
</gene>
<dbReference type="AlphaFoldDB" id="A0A2A6C7H6"/>
<evidence type="ECO:0000313" key="1">
    <source>
        <dbReference type="EnsemblMetazoa" id="PPA34560.1"/>
    </source>
</evidence>
<keyword evidence="2" id="KW-1185">Reference proteome</keyword>
<sequence length="79" mass="9208">MSDETLLLYTEFQSQIARRLFDAVPYREQDSAPQLHNNLSNEGKRRIWCNMEGVESQKAPKRLRGSQDENWIATQRAIA</sequence>
<organism evidence="1 2">
    <name type="scientific">Pristionchus pacificus</name>
    <name type="common">Parasitic nematode worm</name>
    <dbReference type="NCBI Taxonomy" id="54126"/>
    <lineage>
        <taxon>Eukaryota</taxon>
        <taxon>Metazoa</taxon>
        <taxon>Ecdysozoa</taxon>
        <taxon>Nematoda</taxon>
        <taxon>Chromadorea</taxon>
        <taxon>Rhabditida</taxon>
        <taxon>Rhabditina</taxon>
        <taxon>Diplogasteromorpha</taxon>
        <taxon>Diplogasteroidea</taxon>
        <taxon>Neodiplogasteridae</taxon>
        <taxon>Pristionchus</taxon>
    </lineage>
</organism>
<dbReference type="Proteomes" id="UP000005239">
    <property type="component" value="Unassembled WGS sequence"/>
</dbReference>
<protein>
    <submittedName>
        <fullName evidence="1">Uncharacterized protein</fullName>
    </submittedName>
</protein>
<reference evidence="1" key="2">
    <citation type="submission" date="2022-06" db="UniProtKB">
        <authorList>
            <consortium name="EnsemblMetazoa"/>
        </authorList>
    </citation>
    <scope>IDENTIFICATION</scope>
    <source>
        <strain evidence="1">PS312</strain>
    </source>
</reference>
<proteinExistence type="predicted"/>
<accession>A0A2A6C7H6</accession>
<dbReference type="EnsemblMetazoa" id="PPA34560.1">
    <property type="protein sequence ID" value="PPA34560.1"/>
    <property type="gene ID" value="WBGene00272929"/>
</dbReference>
<evidence type="ECO:0000313" key="2">
    <source>
        <dbReference type="Proteomes" id="UP000005239"/>
    </source>
</evidence>
<reference evidence="2" key="1">
    <citation type="journal article" date="2008" name="Nat. Genet.">
        <title>The Pristionchus pacificus genome provides a unique perspective on nematode lifestyle and parasitism.</title>
        <authorList>
            <person name="Dieterich C."/>
            <person name="Clifton S.W."/>
            <person name="Schuster L.N."/>
            <person name="Chinwalla A."/>
            <person name="Delehaunty K."/>
            <person name="Dinkelacker I."/>
            <person name="Fulton L."/>
            <person name="Fulton R."/>
            <person name="Godfrey J."/>
            <person name="Minx P."/>
            <person name="Mitreva M."/>
            <person name="Roeseler W."/>
            <person name="Tian H."/>
            <person name="Witte H."/>
            <person name="Yang S.P."/>
            <person name="Wilson R.K."/>
            <person name="Sommer R.J."/>
        </authorList>
    </citation>
    <scope>NUCLEOTIDE SEQUENCE [LARGE SCALE GENOMIC DNA]</scope>
    <source>
        <strain evidence="2">PS312</strain>
    </source>
</reference>
<accession>A0A8R1YVE4</accession>
<name>A0A2A6C7H6_PRIPA</name>